<evidence type="ECO:0000313" key="4">
    <source>
        <dbReference type="Proteomes" id="UP000694428"/>
    </source>
</evidence>
<feature type="domain" description="CID" evidence="2">
    <location>
        <begin position="14"/>
        <end position="88"/>
    </location>
</feature>
<dbReference type="GO" id="GO:0005849">
    <property type="term" value="C:mRNA cleavage factor complex"/>
    <property type="evidence" value="ECO:0007669"/>
    <property type="project" value="TreeGrafter"/>
</dbReference>
<dbReference type="InterPro" id="IPR045154">
    <property type="entry name" value="PCF11-like"/>
</dbReference>
<dbReference type="Proteomes" id="UP000694428">
    <property type="component" value="Unplaced"/>
</dbReference>
<proteinExistence type="predicted"/>
<dbReference type="GO" id="GO:0003729">
    <property type="term" value="F:mRNA binding"/>
    <property type="evidence" value="ECO:0007669"/>
    <property type="project" value="InterPro"/>
</dbReference>
<dbReference type="GO" id="GO:0005737">
    <property type="term" value="C:cytoplasm"/>
    <property type="evidence" value="ECO:0007669"/>
    <property type="project" value="TreeGrafter"/>
</dbReference>
<evidence type="ECO:0000256" key="1">
    <source>
        <dbReference type="SAM" id="MobiDB-lite"/>
    </source>
</evidence>
<dbReference type="InterPro" id="IPR008942">
    <property type="entry name" value="ENTH_VHS"/>
</dbReference>
<evidence type="ECO:0000259" key="2">
    <source>
        <dbReference type="PROSITE" id="PS51391"/>
    </source>
</evidence>
<dbReference type="PROSITE" id="PS51391">
    <property type="entry name" value="CID"/>
    <property type="match status" value="1"/>
</dbReference>
<dbReference type="SUPFAM" id="SSF48464">
    <property type="entry name" value="ENTH/VHS domain"/>
    <property type="match status" value="1"/>
</dbReference>
<organism evidence="3 4">
    <name type="scientific">Pavo cristatus</name>
    <name type="common">Indian peafowl</name>
    <name type="synonym">Blue peafowl</name>
    <dbReference type="NCBI Taxonomy" id="9049"/>
    <lineage>
        <taxon>Eukaryota</taxon>
        <taxon>Metazoa</taxon>
        <taxon>Chordata</taxon>
        <taxon>Craniata</taxon>
        <taxon>Vertebrata</taxon>
        <taxon>Euteleostomi</taxon>
        <taxon>Archelosauria</taxon>
        <taxon>Archosauria</taxon>
        <taxon>Dinosauria</taxon>
        <taxon>Saurischia</taxon>
        <taxon>Theropoda</taxon>
        <taxon>Coelurosauria</taxon>
        <taxon>Aves</taxon>
        <taxon>Neognathae</taxon>
        <taxon>Galloanserae</taxon>
        <taxon>Galliformes</taxon>
        <taxon>Phasianidae</taxon>
        <taxon>Phasianinae</taxon>
        <taxon>Pavo</taxon>
    </lineage>
</organism>
<feature type="region of interest" description="Disordered" evidence="1">
    <location>
        <begin position="1"/>
        <end position="21"/>
    </location>
</feature>
<name>A0A8C9G5I2_PAVCR</name>
<dbReference type="InterPro" id="IPR006569">
    <property type="entry name" value="CID_dom"/>
</dbReference>
<reference evidence="3" key="2">
    <citation type="submission" date="2025-09" db="UniProtKB">
        <authorList>
            <consortium name="Ensembl"/>
        </authorList>
    </citation>
    <scope>IDENTIFICATION</scope>
</reference>
<dbReference type="GO" id="GO:0006369">
    <property type="term" value="P:termination of RNA polymerase II transcription"/>
    <property type="evidence" value="ECO:0007669"/>
    <property type="project" value="InterPro"/>
</dbReference>
<reference evidence="3" key="1">
    <citation type="submission" date="2025-08" db="UniProtKB">
        <authorList>
            <consortium name="Ensembl"/>
        </authorList>
    </citation>
    <scope>IDENTIFICATION</scope>
</reference>
<evidence type="ECO:0000313" key="3">
    <source>
        <dbReference type="Ensembl" id="ENSPSTP00000025484.1"/>
    </source>
</evidence>
<dbReference type="AlphaFoldDB" id="A0A8C9G5I2"/>
<dbReference type="PANTHER" id="PTHR15921:SF3">
    <property type="entry name" value="PRE-MRNA CLEAVAGE COMPLEX 2 PROTEIN PCF11"/>
    <property type="match status" value="1"/>
</dbReference>
<dbReference type="GO" id="GO:0000993">
    <property type="term" value="F:RNA polymerase II complex binding"/>
    <property type="evidence" value="ECO:0007669"/>
    <property type="project" value="InterPro"/>
</dbReference>
<dbReference type="Gene3D" id="1.25.40.90">
    <property type="match status" value="1"/>
</dbReference>
<dbReference type="PANTHER" id="PTHR15921">
    <property type="entry name" value="PRE-MRNA CLEAVAGE COMPLEX II"/>
    <property type="match status" value="1"/>
</dbReference>
<dbReference type="GO" id="GO:0031124">
    <property type="term" value="P:mRNA 3'-end processing"/>
    <property type="evidence" value="ECO:0007669"/>
    <property type="project" value="InterPro"/>
</dbReference>
<protein>
    <recommendedName>
        <fullName evidence="2">CID domain-containing protein</fullName>
    </recommendedName>
</protein>
<accession>A0A8C9G5I2</accession>
<keyword evidence="4" id="KW-1185">Reference proteome</keyword>
<sequence>RSSQSQADAGSSEAREDACRDYQSSLEDLTFNSKPHINMLTILAEENVPFAKDIVSLIEAQIAKVFIFHRLLLLPILLGGPAGARRKG</sequence>
<dbReference type="Ensembl" id="ENSPSTT00000026810.1">
    <property type="protein sequence ID" value="ENSPSTP00000025484.1"/>
    <property type="gene ID" value="ENSPSTG00000018771.1"/>
</dbReference>